<dbReference type="SUPFAM" id="SSF82771">
    <property type="entry name" value="GIY-YIG endonuclease"/>
    <property type="match status" value="1"/>
</dbReference>
<name>A0A3L8DZA8_OOCBI</name>
<dbReference type="InterPro" id="IPR035901">
    <property type="entry name" value="GIY-YIG_endonuc_sf"/>
</dbReference>
<dbReference type="EMBL" id="QOIP01000002">
    <property type="protein sequence ID" value="RLU25455.1"/>
    <property type="molecule type" value="Genomic_DNA"/>
</dbReference>
<comment type="caution">
    <text evidence="2">The sequence shown here is derived from an EMBL/GenBank/DDBJ whole genome shotgun (WGS) entry which is preliminary data.</text>
</comment>
<dbReference type="Gene3D" id="3.40.1440.10">
    <property type="entry name" value="GIY-YIG endonuclease"/>
    <property type="match status" value="1"/>
</dbReference>
<dbReference type="Proteomes" id="UP000279307">
    <property type="component" value="Chromosome 2"/>
</dbReference>
<dbReference type="AlphaFoldDB" id="A0A3L8DZA8"/>
<feature type="chain" id="PRO_5018027866" description="GIY-YIG domain-containing protein" evidence="1">
    <location>
        <begin position="21"/>
        <end position="116"/>
    </location>
</feature>
<reference evidence="2 3" key="1">
    <citation type="journal article" date="2018" name="Genome Res.">
        <title>The genomic architecture and molecular evolution of ant odorant receptors.</title>
        <authorList>
            <person name="McKenzie S.K."/>
            <person name="Kronauer D.J.C."/>
        </authorList>
    </citation>
    <scope>NUCLEOTIDE SEQUENCE [LARGE SCALE GENOMIC DNA]</scope>
    <source>
        <strain evidence="2">Clonal line C1</strain>
    </source>
</reference>
<evidence type="ECO:0008006" key="4">
    <source>
        <dbReference type="Google" id="ProtNLM"/>
    </source>
</evidence>
<evidence type="ECO:0000256" key="1">
    <source>
        <dbReference type="SAM" id="SignalP"/>
    </source>
</evidence>
<organism evidence="2 3">
    <name type="scientific">Ooceraea biroi</name>
    <name type="common">Clonal raider ant</name>
    <name type="synonym">Cerapachys biroi</name>
    <dbReference type="NCBI Taxonomy" id="2015173"/>
    <lineage>
        <taxon>Eukaryota</taxon>
        <taxon>Metazoa</taxon>
        <taxon>Ecdysozoa</taxon>
        <taxon>Arthropoda</taxon>
        <taxon>Hexapoda</taxon>
        <taxon>Insecta</taxon>
        <taxon>Pterygota</taxon>
        <taxon>Neoptera</taxon>
        <taxon>Endopterygota</taxon>
        <taxon>Hymenoptera</taxon>
        <taxon>Apocrita</taxon>
        <taxon>Aculeata</taxon>
        <taxon>Formicoidea</taxon>
        <taxon>Formicidae</taxon>
        <taxon>Dorylinae</taxon>
        <taxon>Ooceraea</taxon>
    </lineage>
</organism>
<accession>A0A3L8DZA8</accession>
<proteinExistence type="predicted"/>
<feature type="signal peptide" evidence="1">
    <location>
        <begin position="1"/>
        <end position="20"/>
    </location>
</feature>
<keyword evidence="1" id="KW-0732">Signal</keyword>
<protein>
    <recommendedName>
        <fullName evidence="4">GIY-YIG domain-containing protein</fullName>
    </recommendedName>
</protein>
<gene>
    <name evidence="2" type="ORF">DMN91_001611</name>
</gene>
<sequence length="116" mass="12995">MGFTLISFITVQIITFRCYGYLPADVLTLPNPKDWRSPVAIPGVYNIPCTCGKVYIGETEKISTRIKNHQRCANCGHCFQSAVAEHWMETGDSVQYDNTTILSPTQGYFAENIVKV</sequence>
<evidence type="ECO:0000313" key="2">
    <source>
        <dbReference type="EMBL" id="RLU25455.1"/>
    </source>
</evidence>
<evidence type="ECO:0000313" key="3">
    <source>
        <dbReference type="Proteomes" id="UP000279307"/>
    </source>
</evidence>